<dbReference type="AlphaFoldDB" id="A0A225WBU2"/>
<dbReference type="OrthoDB" id="127530at2759"/>
<sequence>MTGTELKALIISGQILAPKSTTKRRPRVSMKQQINTLHDTVQELTTQLQLLESKALRAKAVQGDSYQRKRSRNASTTQLWQQVAERQLERRQEAEKDNTELRMMLEQQVLEAKNLKRILKRRTRIEVRMVCRNPKMLENDKPDDLNDLRELLRCSDELYTNVDQQFKEKGMEFVPCPGQIRHVNSHAINDVFMEVMVQQLVPFGEKVTEDAVWAALGQVGMQQLQCVKDINAQVDFFAQNTQETADTMMISYTAITSGLQGSDLQTTHIRKVMRKYVEADRVVFISRMEVQPQYVPGRVGIKQWCDIQVVVEKTCSLDNESNMTTVIKSRYSISRHIPFNRDSRAYTNVKMAIAVWDEAISRVTGDIETILLEADSLLREQNLIKSGGSIMLH</sequence>
<keyword evidence="1" id="KW-0175">Coiled coil</keyword>
<evidence type="ECO:0000313" key="2">
    <source>
        <dbReference type="EMBL" id="OWZ15203.1"/>
    </source>
</evidence>
<evidence type="ECO:0000313" key="3">
    <source>
        <dbReference type="Proteomes" id="UP000198211"/>
    </source>
</evidence>
<comment type="caution">
    <text evidence="2">The sequence shown here is derived from an EMBL/GenBank/DDBJ whole genome shotgun (WGS) entry which is preliminary data.</text>
</comment>
<name>A0A225WBU2_9STRA</name>
<dbReference type="STRING" id="4795.A0A225WBU2"/>
<dbReference type="PANTHER" id="PTHR35796">
    <property type="entry name" value="HYPOTHETICAL CYTOSOLIC PROTEIN"/>
    <property type="match status" value="1"/>
</dbReference>
<keyword evidence="3" id="KW-1185">Reference proteome</keyword>
<organism evidence="2 3">
    <name type="scientific">Phytophthora megakarya</name>
    <dbReference type="NCBI Taxonomy" id="4795"/>
    <lineage>
        <taxon>Eukaryota</taxon>
        <taxon>Sar</taxon>
        <taxon>Stramenopiles</taxon>
        <taxon>Oomycota</taxon>
        <taxon>Peronosporomycetes</taxon>
        <taxon>Peronosporales</taxon>
        <taxon>Peronosporaceae</taxon>
        <taxon>Phytophthora</taxon>
    </lineage>
</organism>
<proteinExistence type="predicted"/>
<dbReference type="PANTHER" id="PTHR35796:SF3">
    <property type="entry name" value="BHLH DOMAIN-CONTAINING PROTEIN"/>
    <property type="match status" value="1"/>
</dbReference>
<protein>
    <recommendedName>
        <fullName evidence="4">M96 mating-specific protein</fullName>
    </recommendedName>
</protein>
<evidence type="ECO:0008006" key="4">
    <source>
        <dbReference type="Google" id="ProtNLM"/>
    </source>
</evidence>
<feature type="coiled-coil region" evidence="1">
    <location>
        <begin position="34"/>
        <end position="122"/>
    </location>
</feature>
<accession>A0A225WBU2</accession>
<dbReference type="Proteomes" id="UP000198211">
    <property type="component" value="Unassembled WGS sequence"/>
</dbReference>
<evidence type="ECO:0000256" key="1">
    <source>
        <dbReference type="SAM" id="Coils"/>
    </source>
</evidence>
<reference evidence="3" key="1">
    <citation type="submission" date="2017-03" db="EMBL/GenBank/DDBJ databases">
        <title>Phytopthora megakarya and P. palmivora, two closely related causual agents of cacao black pod achieved similar genome size and gene model numbers by different mechanisms.</title>
        <authorList>
            <person name="Ali S."/>
            <person name="Shao J."/>
            <person name="Larry D.J."/>
            <person name="Kronmiller B."/>
            <person name="Shen D."/>
            <person name="Strem M.D."/>
            <person name="Melnick R.L."/>
            <person name="Guiltinan M.J."/>
            <person name="Tyler B.M."/>
            <person name="Meinhardt L.W."/>
            <person name="Bailey B.A."/>
        </authorList>
    </citation>
    <scope>NUCLEOTIDE SEQUENCE [LARGE SCALE GENOMIC DNA]</scope>
    <source>
        <strain evidence="3">zdho120</strain>
    </source>
</reference>
<dbReference type="EMBL" id="NBNE01001174">
    <property type="protein sequence ID" value="OWZ15203.1"/>
    <property type="molecule type" value="Genomic_DNA"/>
</dbReference>
<gene>
    <name evidence="2" type="ORF">PHMEG_00011202</name>
</gene>